<dbReference type="PANTHER" id="PTHR46600">
    <property type="entry name" value="THAP DOMAIN-CONTAINING"/>
    <property type="match status" value="1"/>
</dbReference>
<dbReference type="SMART" id="SM00692">
    <property type="entry name" value="DM3"/>
    <property type="match status" value="1"/>
</dbReference>
<keyword evidence="15" id="KW-1185">Reference proteome</keyword>
<dbReference type="GO" id="GO:0043565">
    <property type="term" value="F:sequence-specific DNA binding"/>
    <property type="evidence" value="ECO:0007669"/>
    <property type="project" value="InterPro"/>
</dbReference>
<comment type="caution">
    <text evidence="14">The sequence shown here is derived from an EMBL/GenBank/DDBJ whole genome shotgun (WGS) entry which is preliminary data.</text>
</comment>
<accession>A0A9J6GIK1</accession>
<organism evidence="14 15">
    <name type="scientific">Haemaphysalis longicornis</name>
    <name type="common">Bush tick</name>
    <dbReference type="NCBI Taxonomy" id="44386"/>
    <lineage>
        <taxon>Eukaryota</taxon>
        <taxon>Metazoa</taxon>
        <taxon>Ecdysozoa</taxon>
        <taxon>Arthropoda</taxon>
        <taxon>Chelicerata</taxon>
        <taxon>Arachnida</taxon>
        <taxon>Acari</taxon>
        <taxon>Parasitiformes</taxon>
        <taxon>Ixodida</taxon>
        <taxon>Ixodoidea</taxon>
        <taxon>Ixodidae</taxon>
        <taxon>Haemaphysalinae</taxon>
        <taxon>Haemaphysalis</taxon>
    </lineage>
</organism>
<comment type="similarity">
    <text evidence="2">Belongs to the THAP1 family.</text>
</comment>
<keyword evidence="9" id="KW-0804">Transcription</keyword>
<name>A0A9J6GIK1_HAELO</name>
<evidence type="ECO:0000256" key="12">
    <source>
        <dbReference type="PROSITE-ProRule" id="PRU00309"/>
    </source>
</evidence>
<keyword evidence="5" id="KW-0862">Zinc</keyword>
<dbReference type="Pfam" id="PF05485">
    <property type="entry name" value="THAP"/>
    <property type="match status" value="1"/>
</dbReference>
<evidence type="ECO:0000256" key="11">
    <source>
        <dbReference type="ARBA" id="ARBA00023306"/>
    </source>
</evidence>
<dbReference type="InterPro" id="IPR026516">
    <property type="entry name" value="THAP1/10"/>
</dbReference>
<dbReference type="PROSITE" id="PS50950">
    <property type="entry name" value="ZF_THAP"/>
    <property type="match status" value="1"/>
</dbReference>
<evidence type="ECO:0000256" key="10">
    <source>
        <dbReference type="ARBA" id="ARBA00023242"/>
    </source>
</evidence>
<gene>
    <name evidence="14" type="ORF">HPB48_004478</name>
</gene>
<dbReference type="InterPro" id="IPR038441">
    <property type="entry name" value="THAP_Znf_sf"/>
</dbReference>
<dbReference type="InterPro" id="IPR006612">
    <property type="entry name" value="THAP_Znf"/>
</dbReference>
<proteinExistence type="inferred from homology"/>
<evidence type="ECO:0000259" key="13">
    <source>
        <dbReference type="PROSITE" id="PS50950"/>
    </source>
</evidence>
<dbReference type="EMBL" id="JABSTR010000006">
    <property type="protein sequence ID" value="KAH9374455.1"/>
    <property type="molecule type" value="Genomic_DNA"/>
</dbReference>
<dbReference type="SMART" id="SM00980">
    <property type="entry name" value="THAP"/>
    <property type="match status" value="1"/>
</dbReference>
<keyword evidence="7" id="KW-0175">Coiled coil</keyword>
<keyword evidence="6" id="KW-0805">Transcription regulation</keyword>
<dbReference type="GO" id="GO:0005654">
    <property type="term" value="C:nucleoplasm"/>
    <property type="evidence" value="ECO:0007669"/>
    <property type="project" value="UniProtKB-SubCell"/>
</dbReference>
<evidence type="ECO:0000256" key="3">
    <source>
        <dbReference type="ARBA" id="ARBA00022723"/>
    </source>
</evidence>
<keyword evidence="11" id="KW-0131">Cell cycle</keyword>
<dbReference type="Proteomes" id="UP000821853">
    <property type="component" value="Chromosome 4"/>
</dbReference>
<evidence type="ECO:0000256" key="4">
    <source>
        <dbReference type="ARBA" id="ARBA00022771"/>
    </source>
</evidence>
<reference evidence="14 15" key="1">
    <citation type="journal article" date="2020" name="Cell">
        <title>Large-Scale Comparative Analyses of Tick Genomes Elucidate Their Genetic Diversity and Vector Capacities.</title>
        <authorList>
            <consortium name="Tick Genome and Microbiome Consortium (TIGMIC)"/>
            <person name="Jia N."/>
            <person name="Wang J."/>
            <person name="Shi W."/>
            <person name="Du L."/>
            <person name="Sun Y."/>
            <person name="Zhan W."/>
            <person name="Jiang J.F."/>
            <person name="Wang Q."/>
            <person name="Zhang B."/>
            <person name="Ji P."/>
            <person name="Bell-Sakyi L."/>
            <person name="Cui X.M."/>
            <person name="Yuan T.T."/>
            <person name="Jiang B.G."/>
            <person name="Yang W.F."/>
            <person name="Lam T.T."/>
            <person name="Chang Q.C."/>
            <person name="Ding S.J."/>
            <person name="Wang X.J."/>
            <person name="Zhu J.G."/>
            <person name="Ruan X.D."/>
            <person name="Zhao L."/>
            <person name="Wei J.T."/>
            <person name="Ye R.Z."/>
            <person name="Que T.C."/>
            <person name="Du C.H."/>
            <person name="Zhou Y.H."/>
            <person name="Cheng J.X."/>
            <person name="Dai P.F."/>
            <person name="Guo W.B."/>
            <person name="Han X.H."/>
            <person name="Huang E.J."/>
            <person name="Li L.F."/>
            <person name="Wei W."/>
            <person name="Gao Y.C."/>
            <person name="Liu J.Z."/>
            <person name="Shao H.Z."/>
            <person name="Wang X."/>
            <person name="Wang C.C."/>
            <person name="Yang T.C."/>
            <person name="Huo Q.B."/>
            <person name="Li W."/>
            <person name="Chen H.Y."/>
            <person name="Chen S.E."/>
            <person name="Zhou L.G."/>
            <person name="Ni X.B."/>
            <person name="Tian J.H."/>
            <person name="Sheng Y."/>
            <person name="Liu T."/>
            <person name="Pan Y.S."/>
            <person name="Xia L.Y."/>
            <person name="Li J."/>
            <person name="Zhao F."/>
            <person name="Cao W.C."/>
        </authorList>
    </citation>
    <scope>NUCLEOTIDE SEQUENCE [LARGE SCALE GENOMIC DNA]</scope>
    <source>
        <strain evidence="14">HaeL-2018</strain>
    </source>
</reference>
<evidence type="ECO:0000313" key="15">
    <source>
        <dbReference type="Proteomes" id="UP000821853"/>
    </source>
</evidence>
<keyword evidence="3" id="KW-0479">Metal-binding</keyword>
<keyword evidence="10" id="KW-0539">Nucleus</keyword>
<evidence type="ECO:0000313" key="14">
    <source>
        <dbReference type="EMBL" id="KAH9374455.1"/>
    </source>
</evidence>
<dbReference type="GO" id="GO:0008270">
    <property type="term" value="F:zinc ion binding"/>
    <property type="evidence" value="ECO:0007669"/>
    <property type="project" value="UniProtKB-KW"/>
</dbReference>
<dbReference type="PANTHER" id="PTHR46600:SF1">
    <property type="entry name" value="THAP DOMAIN-CONTAINING PROTEIN 1"/>
    <property type="match status" value="1"/>
</dbReference>
<dbReference type="OrthoDB" id="6514526at2759"/>
<dbReference type="VEuPathDB" id="VectorBase:HLOH_047501"/>
<evidence type="ECO:0000256" key="7">
    <source>
        <dbReference type="ARBA" id="ARBA00023054"/>
    </source>
</evidence>
<evidence type="ECO:0000256" key="1">
    <source>
        <dbReference type="ARBA" id="ARBA00004642"/>
    </source>
</evidence>
<dbReference type="Gene3D" id="6.20.210.20">
    <property type="entry name" value="THAP domain"/>
    <property type="match status" value="1"/>
</dbReference>
<evidence type="ECO:0000256" key="8">
    <source>
        <dbReference type="ARBA" id="ARBA00023125"/>
    </source>
</evidence>
<protein>
    <recommendedName>
        <fullName evidence="13">THAP-type domain-containing protein</fullName>
    </recommendedName>
</protein>
<evidence type="ECO:0000256" key="5">
    <source>
        <dbReference type="ARBA" id="ARBA00022833"/>
    </source>
</evidence>
<sequence length="84" mass="9502">MRCCSVPFCGSSLRRKEPGVLFHEIPADGALRLQWLAFIARKDWVPNSNSNYAFVCSKHFTRADFKANVKTRHLKKGAVPTILP</sequence>
<keyword evidence="4 12" id="KW-0863">Zinc-finger</keyword>
<dbReference type="OMA" id="SRWLINI"/>
<keyword evidence="8 12" id="KW-0238">DNA-binding</keyword>
<dbReference type="SUPFAM" id="SSF57716">
    <property type="entry name" value="Glucocorticoid receptor-like (DNA-binding domain)"/>
    <property type="match status" value="1"/>
</dbReference>
<evidence type="ECO:0000256" key="6">
    <source>
        <dbReference type="ARBA" id="ARBA00023015"/>
    </source>
</evidence>
<dbReference type="AlphaFoldDB" id="A0A9J6GIK1"/>
<evidence type="ECO:0000256" key="2">
    <source>
        <dbReference type="ARBA" id="ARBA00006177"/>
    </source>
</evidence>
<feature type="domain" description="THAP-type" evidence="13">
    <location>
        <begin position="1"/>
        <end position="83"/>
    </location>
</feature>
<comment type="subcellular location">
    <subcellularLocation>
        <location evidence="1">Nucleus</location>
        <location evidence="1">Nucleoplasm</location>
    </subcellularLocation>
</comment>
<evidence type="ECO:0000256" key="9">
    <source>
        <dbReference type="ARBA" id="ARBA00023163"/>
    </source>
</evidence>